<organism evidence="8 9">
    <name type="scientific">Echinococcus multilocularis</name>
    <name type="common">Fox tapeworm</name>
    <dbReference type="NCBI Taxonomy" id="6211"/>
    <lineage>
        <taxon>Eukaryota</taxon>
        <taxon>Metazoa</taxon>
        <taxon>Spiralia</taxon>
        <taxon>Lophotrochozoa</taxon>
        <taxon>Platyhelminthes</taxon>
        <taxon>Cestoda</taxon>
        <taxon>Eucestoda</taxon>
        <taxon>Cyclophyllidea</taxon>
        <taxon>Taeniidae</taxon>
        <taxon>Echinococcus</taxon>
    </lineage>
</organism>
<evidence type="ECO:0000256" key="4">
    <source>
        <dbReference type="ARBA" id="ARBA00023163"/>
    </source>
</evidence>
<feature type="compositionally biased region" description="Basic residues" evidence="6">
    <location>
        <begin position="34"/>
        <end position="43"/>
    </location>
</feature>
<keyword evidence="2" id="KW-0805">Transcription regulation</keyword>
<dbReference type="GO" id="GO:0000981">
    <property type="term" value="F:DNA-binding transcription factor activity, RNA polymerase II-specific"/>
    <property type="evidence" value="ECO:0007669"/>
    <property type="project" value="TreeGrafter"/>
</dbReference>
<dbReference type="PANTHER" id="PTHR23349:SF72">
    <property type="entry name" value="HLH54F"/>
    <property type="match status" value="1"/>
</dbReference>
<keyword evidence="3" id="KW-0238">DNA-binding</keyword>
<dbReference type="Proteomes" id="UP000017246">
    <property type="component" value="Unassembled WGS sequence"/>
</dbReference>
<comment type="subcellular location">
    <subcellularLocation>
        <location evidence="1">Nucleus</location>
    </subcellularLocation>
</comment>
<dbReference type="InterPro" id="IPR011598">
    <property type="entry name" value="bHLH_dom"/>
</dbReference>
<feature type="domain" description="BHLH" evidence="7">
    <location>
        <begin position="49"/>
        <end position="101"/>
    </location>
</feature>
<dbReference type="Gene3D" id="4.10.280.10">
    <property type="entry name" value="Helix-loop-helix DNA-binding domain"/>
    <property type="match status" value="1"/>
</dbReference>
<keyword evidence="4" id="KW-0804">Transcription</keyword>
<proteinExistence type="predicted"/>
<feature type="compositionally biased region" description="Polar residues" evidence="6">
    <location>
        <begin position="17"/>
        <end position="30"/>
    </location>
</feature>
<keyword evidence="9" id="KW-1185">Reference proteome</keyword>
<dbReference type="PROSITE" id="PS50888">
    <property type="entry name" value="BHLH"/>
    <property type="match status" value="1"/>
</dbReference>
<protein>
    <submittedName>
        <fullName evidence="8">Transcription factor 21</fullName>
    </submittedName>
</protein>
<dbReference type="PANTHER" id="PTHR23349">
    <property type="entry name" value="BASIC HELIX-LOOP-HELIX TRANSCRIPTION FACTOR, TWIST"/>
    <property type="match status" value="1"/>
</dbReference>
<dbReference type="GO" id="GO:0032502">
    <property type="term" value="P:developmental process"/>
    <property type="evidence" value="ECO:0007669"/>
    <property type="project" value="TreeGrafter"/>
</dbReference>
<dbReference type="Pfam" id="PF00010">
    <property type="entry name" value="HLH"/>
    <property type="match status" value="1"/>
</dbReference>
<dbReference type="GO" id="GO:0046983">
    <property type="term" value="F:protein dimerization activity"/>
    <property type="evidence" value="ECO:0007669"/>
    <property type="project" value="InterPro"/>
</dbReference>
<reference evidence="8" key="1">
    <citation type="journal article" date="2013" name="Nature">
        <title>The genomes of four tapeworm species reveal adaptations to parasitism.</title>
        <authorList>
            <person name="Tsai I.J."/>
            <person name="Zarowiecki M."/>
            <person name="Holroyd N."/>
            <person name="Garciarrubio A."/>
            <person name="Sanchez-Flores A."/>
            <person name="Brooks K.L."/>
            <person name="Tracey A."/>
            <person name="Bobes R.J."/>
            <person name="Fragoso G."/>
            <person name="Sciutto E."/>
            <person name="Aslett M."/>
            <person name="Beasley H."/>
            <person name="Bennett H.M."/>
            <person name="Cai J."/>
            <person name="Camicia F."/>
            <person name="Clark R."/>
            <person name="Cucher M."/>
            <person name="De Silva N."/>
            <person name="Day T.A."/>
            <person name="Deplazes P."/>
            <person name="Estrada K."/>
            <person name="Fernandez C."/>
            <person name="Holland P.W."/>
            <person name="Hou J."/>
            <person name="Hu S."/>
            <person name="Huckvale T."/>
            <person name="Hung S.S."/>
            <person name="Kamenetzky L."/>
            <person name="Keane J.A."/>
            <person name="Kiss F."/>
            <person name="Koziol U."/>
            <person name="Lambert O."/>
            <person name="Liu K."/>
            <person name="Luo X."/>
            <person name="Luo Y."/>
            <person name="Macchiaroli N."/>
            <person name="Nichol S."/>
            <person name="Paps J."/>
            <person name="Parkinson J."/>
            <person name="Pouchkina-Stantcheva N."/>
            <person name="Riddiford N."/>
            <person name="Rosenzvit M."/>
            <person name="Salinas G."/>
            <person name="Wasmuth J.D."/>
            <person name="Zamanian M."/>
            <person name="Zheng Y."/>
            <person name="Cai X."/>
            <person name="Soberon X."/>
            <person name="Olson P.D."/>
            <person name="Laclette J.P."/>
            <person name="Brehm K."/>
            <person name="Berriman M."/>
            <person name="Garciarrubio A."/>
            <person name="Bobes R.J."/>
            <person name="Fragoso G."/>
            <person name="Sanchez-Flores A."/>
            <person name="Estrada K."/>
            <person name="Cevallos M.A."/>
            <person name="Morett E."/>
            <person name="Gonzalez V."/>
            <person name="Portillo T."/>
            <person name="Ochoa-Leyva A."/>
            <person name="Jose M.V."/>
            <person name="Sciutto E."/>
            <person name="Landa A."/>
            <person name="Jimenez L."/>
            <person name="Valdes V."/>
            <person name="Carrero J.C."/>
            <person name="Larralde C."/>
            <person name="Morales-Montor J."/>
            <person name="Limon-Lason J."/>
            <person name="Soberon X."/>
            <person name="Laclette J.P."/>
        </authorList>
    </citation>
    <scope>NUCLEOTIDE SEQUENCE [LARGE SCALE GENOMIC DNA]</scope>
</reference>
<dbReference type="FunFam" id="4.10.280.10:FF:000010">
    <property type="entry name" value="Scleraxis bHLH transcription factor"/>
    <property type="match status" value="1"/>
</dbReference>
<evidence type="ECO:0000256" key="1">
    <source>
        <dbReference type="ARBA" id="ARBA00004123"/>
    </source>
</evidence>
<dbReference type="OMA" id="RMKNSHE"/>
<evidence type="ECO:0000313" key="9">
    <source>
        <dbReference type="Proteomes" id="UP000017246"/>
    </source>
</evidence>
<evidence type="ECO:0000256" key="5">
    <source>
        <dbReference type="ARBA" id="ARBA00023242"/>
    </source>
</evidence>
<sequence>MDRFVLKPPPPPPSPPQNSGYQHQKCQQQTPARPAKRRGRKPGLHSSAIQRNAANARERSRMRVLSTAFMELKSVLPWVPRDTKLSKLDTLKLASGYITYLKRILDDPEAQDSLSTVSPPFTDSDPLFGTMMKGSTSRMKNSHEEQLLLQKLERKKPQIEYTCVDAQVVQTCPTWWTWYDGSMGYFNDPTFVPLAAPTTITTSDSLIVSSPSASSSSQPCTSTITTSSQQITNNLPSVVFQRHFFSDFKSFH</sequence>
<evidence type="ECO:0000313" key="8">
    <source>
        <dbReference type="EMBL" id="CUT99174.1"/>
    </source>
</evidence>
<evidence type="ECO:0000256" key="2">
    <source>
        <dbReference type="ARBA" id="ARBA00023015"/>
    </source>
</evidence>
<dbReference type="EMBL" id="LN902845">
    <property type="protein sequence ID" value="CUT99174.1"/>
    <property type="molecule type" value="Genomic_DNA"/>
</dbReference>
<dbReference type="SMART" id="SM00353">
    <property type="entry name" value="HLH"/>
    <property type="match status" value="1"/>
</dbReference>
<dbReference type="SUPFAM" id="SSF47459">
    <property type="entry name" value="HLH, helix-loop-helix DNA-binding domain"/>
    <property type="match status" value="1"/>
</dbReference>
<accession>A0A068Y235</accession>
<dbReference type="GO" id="GO:0005634">
    <property type="term" value="C:nucleus"/>
    <property type="evidence" value="ECO:0007669"/>
    <property type="project" value="UniProtKB-SubCell"/>
</dbReference>
<dbReference type="OrthoDB" id="6233288at2759"/>
<keyword evidence="5" id="KW-0539">Nucleus</keyword>
<evidence type="ECO:0000256" key="3">
    <source>
        <dbReference type="ARBA" id="ARBA00023125"/>
    </source>
</evidence>
<dbReference type="AlphaFoldDB" id="A0A068Y235"/>
<dbReference type="GO" id="GO:0000977">
    <property type="term" value="F:RNA polymerase II transcription regulatory region sequence-specific DNA binding"/>
    <property type="evidence" value="ECO:0007669"/>
    <property type="project" value="TreeGrafter"/>
</dbReference>
<feature type="region of interest" description="Disordered" evidence="6">
    <location>
        <begin position="1"/>
        <end position="60"/>
    </location>
</feature>
<name>A0A068Y235_ECHMU</name>
<dbReference type="InterPro" id="IPR036638">
    <property type="entry name" value="HLH_DNA-bd_sf"/>
</dbReference>
<evidence type="ECO:0000256" key="6">
    <source>
        <dbReference type="SAM" id="MobiDB-lite"/>
    </source>
</evidence>
<dbReference type="eggNOG" id="KOG4029">
    <property type="taxonomic scope" value="Eukaryota"/>
</dbReference>
<evidence type="ECO:0000259" key="7">
    <source>
        <dbReference type="PROSITE" id="PS50888"/>
    </source>
</evidence>
<feature type="compositionally biased region" description="Pro residues" evidence="6">
    <location>
        <begin position="7"/>
        <end position="16"/>
    </location>
</feature>
<dbReference type="InterPro" id="IPR050283">
    <property type="entry name" value="E-box_TF_Regulators"/>
</dbReference>
<reference evidence="8" key="2">
    <citation type="submission" date="2015-11" db="EMBL/GenBank/DDBJ databases">
        <authorList>
            <person name="Zhang Y."/>
            <person name="Guo Z."/>
        </authorList>
    </citation>
    <scope>NUCLEOTIDE SEQUENCE</scope>
</reference>
<dbReference type="STRING" id="6211.A0A068Y235"/>